<dbReference type="STRING" id="983966.A0A0H5C3E5"/>
<accession>A0A0H5C3E5</accession>
<organism evidence="2 4">
    <name type="scientific">Cyberlindnera jadinii (strain ATCC 18201 / CBS 1600 / BCRC 20928 / JCM 3617 / NBRC 0987 / NRRL Y-1542)</name>
    <name type="common">Torula yeast</name>
    <name type="synonym">Candida utilis</name>
    <dbReference type="NCBI Taxonomy" id="983966"/>
    <lineage>
        <taxon>Eukaryota</taxon>
        <taxon>Fungi</taxon>
        <taxon>Dikarya</taxon>
        <taxon>Ascomycota</taxon>
        <taxon>Saccharomycotina</taxon>
        <taxon>Saccharomycetes</taxon>
        <taxon>Phaffomycetales</taxon>
        <taxon>Phaffomycetaceae</taxon>
        <taxon>Cyberlindnera</taxon>
    </lineage>
</organism>
<dbReference type="EMBL" id="CDQK01000003">
    <property type="protein sequence ID" value="CEP22555.1"/>
    <property type="molecule type" value="Genomic_DNA"/>
</dbReference>
<dbReference type="OrthoDB" id="2119945at2759"/>
<evidence type="ECO:0000313" key="5">
    <source>
        <dbReference type="Proteomes" id="UP000094389"/>
    </source>
</evidence>
<reference evidence="2" key="1">
    <citation type="submission" date="2014-12" db="EMBL/GenBank/DDBJ databases">
        <authorList>
            <person name="Jaenicke S."/>
        </authorList>
    </citation>
    <scope>NUCLEOTIDE SEQUENCE [LARGE SCALE GENOMIC DNA]</scope>
    <source>
        <strain evidence="2">CBS1600</strain>
    </source>
</reference>
<evidence type="ECO:0000259" key="1">
    <source>
        <dbReference type="Pfam" id="PF08588"/>
    </source>
</evidence>
<protein>
    <submittedName>
        <fullName evidence="3">DUF1769-domain-containing protein</fullName>
    </submittedName>
</protein>
<name>A0A0H5C3E5_CYBJN</name>
<dbReference type="RefSeq" id="XP_020072452.1">
    <property type="nucleotide sequence ID" value="XM_020217307.1"/>
</dbReference>
<evidence type="ECO:0000313" key="4">
    <source>
        <dbReference type="Proteomes" id="UP000038830"/>
    </source>
</evidence>
<feature type="domain" description="Domain of unknown function at the cortex 1" evidence="1">
    <location>
        <begin position="14"/>
        <end position="255"/>
    </location>
</feature>
<accession>A0A1E4S7H6</accession>
<reference evidence="3 5" key="3">
    <citation type="journal article" date="2016" name="Proc. Natl. Acad. Sci. U.S.A.">
        <title>Comparative genomics of biotechnologically important yeasts.</title>
        <authorList>
            <person name="Riley R."/>
            <person name="Haridas S."/>
            <person name="Wolfe K.H."/>
            <person name="Lopes M.R."/>
            <person name="Hittinger C.T."/>
            <person name="Goeker M."/>
            <person name="Salamov A.A."/>
            <person name="Wisecaver J.H."/>
            <person name="Long T.M."/>
            <person name="Calvey C.H."/>
            <person name="Aerts A.L."/>
            <person name="Barry K.W."/>
            <person name="Choi C."/>
            <person name="Clum A."/>
            <person name="Coughlan A.Y."/>
            <person name="Deshpande S."/>
            <person name="Douglass A.P."/>
            <person name="Hanson S.J."/>
            <person name="Klenk H.-P."/>
            <person name="LaButti K.M."/>
            <person name="Lapidus A."/>
            <person name="Lindquist E.A."/>
            <person name="Lipzen A.M."/>
            <person name="Meier-Kolthoff J.P."/>
            <person name="Ohm R.A."/>
            <person name="Otillar R.P."/>
            <person name="Pangilinan J.L."/>
            <person name="Peng Y."/>
            <person name="Rokas A."/>
            <person name="Rosa C.A."/>
            <person name="Scheuner C."/>
            <person name="Sibirny A.A."/>
            <person name="Slot J.C."/>
            <person name="Stielow J.B."/>
            <person name="Sun H."/>
            <person name="Kurtzman C.P."/>
            <person name="Blackwell M."/>
            <person name="Grigoriev I.V."/>
            <person name="Jeffries T.W."/>
        </authorList>
    </citation>
    <scope>NUCLEOTIDE SEQUENCE [LARGE SCALE GENOMIC DNA]</scope>
    <source>
        <strain evidence="5">ATCC 18201 / CBS 1600 / BCRC 20928 / JCM 3617 / NBRC 0987 / NRRL Y-1542</strain>
        <strain evidence="3">NRRL Y-1542</strain>
    </source>
</reference>
<evidence type="ECO:0000313" key="3">
    <source>
        <dbReference type="EMBL" id="ODV75413.1"/>
    </source>
</evidence>
<dbReference type="AlphaFoldDB" id="A0A0H5C3E5"/>
<gene>
    <name evidence="2" type="ORF">BN1211_2933</name>
    <name evidence="3" type="ORF">CYBJADRAFT_188536</name>
</gene>
<dbReference type="PANTHER" id="PTHR34826">
    <property type="entry name" value="UPF0590 PROTEIN C409.17C"/>
    <property type="match status" value="1"/>
</dbReference>
<evidence type="ECO:0000313" key="2">
    <source>
        <dbReference type="EMBL" id="CEP22555.1"/>
    </source>
</evidence>
<dbReference type="PANTHER" id="PTHR34826:SF2">
    <property type="entry name" value="UPF0590 PROTEIN C409.17C"/>
    <property type="match status" value="1"/>
</dbReference>
<proteinExistence type="predicted"/>
<dbReference type="Proteomes" id="UP000038830">
    <property type="component" value="Unassembled WGS sequence"/>
</dbReference>
<dbReference type="GeneID" id="30991703"/>
<keyword evidence="5" id="KW-1185">Reference proteome</keyword>
<dbReference type="OMA" id="CCERART"/>
<dbReference type="Proteomes" id="UP000094389">
    <property type="component" value="Unassembled WGS sequence"/>
</dbReference>
<dbReference type="InterPro" id="IPR013897">
    <property type="entry name" value="Duc1"/>
</dbReference>
<reference evidence="4" key="2">
    <citation type="journal article" date="2015" name="J. Biotechnol.">
        <title>The structure of the Cyberlindnera jadinii genome and its relation to Candida utilis analyzed by the occurrence of single nucleotide polymorphisms.</title>
        <authorList>
            <person name="Rupp O."/>
            <person name="Brinkrolf K."/>
            <person name="Buerth C."/>
            <person name="Kunigo M."/>
            <person name="Schneider J."/>
            <person name="Jaenicke S."/>
            <person name="Goesmann A."/>
            <person name="Puehler A."/>
            <person name="Jaeger K.-E."/>
            <person name="Ernst J.F."/>
        </authorList>
    </citation>
    <scope>NUCLEOTIDE SEQUENCE [LARGE SCALE GENOMIC DNA]</scope>
    <source>
        <strain evidence="4">ATCC 18201 / CBS 1600 / BCRC 20928 / JCM 3617 / NBRC 0987 / NRRL Y-1542</strain>
    </source>
</reference>
<dbReference type="EMBL" id="KV453926">
    <property type="protein sequence ID" value="ODV75413.1"/>
    <property type="molecule type" value="Genomic_DNA"/>
</dbReference>
<sequence>MSWFRKKAEKRMITVMASHSYDSEPQIVPVNSEDPITISSTIADVQLCVRIRGFNGSPKHDPPLKDSPYFQYCEDLNISIQFSFTPKEDINGEDLLFGNDFDTSIGDFLPYGAGTALKLFKRFVDPSVEGDLYCPKPYLYGKALSSLNVINDNAGEIDKDVCSKPIEEVIDLSNIVTDGSVLQPSDRQVFFQKKENLEKFTFEKGRTYQCDFFSGFLSLEDSNIKIAFPGFQLDLTPYLNDKFNRIRYVLKVAGSSCEGVDCGTPLLVLTSILEVDDRETDTDGDDR</sequence>
<dbReference type="Pfam" id="PF08588">
    <property type="entry name" value="Duc1"/>
    <property type="match status" value="1"/>
</dbReference>